<dbReference type="InterPro" id="IPR013776">
    <property type="entry name" value="A-amylase_thermo"/>
</dbReference>
<dbReference type="InterPro" id="IPR006047">
    <property type="entry name" value="GH13_cat_dom"/>
</dbReference>
<dbReference type="InterPro" id="IPR017853">
    <property type="entry name" value="GH"/>
</dbReference>
<dbReference type="Proteomes" id="UP000515153">
    <property type="component" value="Chromosome VII"/>
</dbReference>
<sequence length="511" mass="57649">MSTPADTTAPRPHSIHPDGRTGDMNPAVPSTPNETLLQAFEWHLPADKRHWRRLINLLPSLAPLGITKLWIPPACKGGGGAWSNGYDVYDLYDLGQFDQKGSRATKWGPRTDLDEFVRVAGDAGIEILFDAVLNHKAGADSTERVLATKVDPKDRRKRIGPPGQIEAWTKFDFPDRRDQYSSLRWNKAHFTGVDYDHATGEKAIWLFDNKKWAEDVNKELGNYDYLMFADIDHSHPEVRSEFFKWAEWLNDQLLLGGLRLDAVKHMSRCFVRDLVAHIDRVRTAQNKPPWFIVGEYFSDDVSELEEYLEALDHRIQLFDVPLLKNFSRISFEPMPDLRTIFDKTLSASNPDNAVTFVASHDTQRGQTMDTPIAEWFVPIAYALILLRANIGTPCVFYGDLLGTLGPFSSPPVCGGQILPKMLQARKLLAQGRQIDYFTRPVTIGFVRLGGLAVVVNAGWQFAVQKMFVGVERARETWVDLLLGARGEVVIDADGYGDFWVGPRGVAVWVRQ</sequence>
<dbReference type="SUPFAM" id="SSF51445">
    <property type="entry name" value="(Trans)glycosidases"/>
    <property type="match status" value="1"/>
</dbReference>
<dbReference type="PANTHER" id="PTHR43447">
    <property type="entry name" value="ALPHA-AMYLASE"/>
    <property type="match status" value="1"/>
</dbReference>
<comment type="similarity">
    <text evidence="2">Belongs to the glycosyl hydrolase 13 family.</text>
</comment>
<dbReference type="Gene3D" id="2.40.30.140">
    <property type="match status" value="1"/>
</dbReference>
<evidence type="ECO:0000256" key="2">
    <source>
        <dbReference type="ARBA" id="ARBA00008061"/>
    </source>
</evidence>
<dbReference type="Gene3D" id="2.60.40.1180">
    <property type="entry name" value="Golgi alpha-mannosidase II"/>
    <property type="match status" value="1"/>
</dbReference>
<dbReference type="GO" id="GO:0005975">
    <property type="term" value="P:carbohydrate metabolic process"/>
    <property type="evidence" value="ECO:0007669"/>
    <property type="project" value="InterPro"/>
</dbReference>
<reference evidence="9 10" key="1">
    <citation type="journal article" date="2019" name="Mol. Biol. Evol.">
        <title>Blast fungal genomes show frequent chromosomal changes, gene gains and losses, and effector gene turnover.</title>
        <authorList>
            <person name="Gomez Luciano L.B."/>
            <person name="Jason Tsai I."/>
            <person name="Chuma I."/>
            <person name="Tosa Y."/>
            <person name="Chen Y.H."/>
            <person name="Li J.Y."/>
            <person name="Li M.Y."/>
            <person name="Jade Lu M.Y."/>
            <person name="Nakayashiki H."/>
            <person name="Li W.H."/>
        </authorList>
    </citation>
    <scope>NUCLEOTIDE SEQUENCE [LARGE SCALE GENOMIC DNA]</scope>
    <source>
        <strain evidence="9 10">NI907</strain>
    </source>
</reference>
<dbReference type="NCBIfam" id="NF006969">
    <property type="entry name" value="PRK09441.1-2"/>
    <property type="match status" value="1"/>
</dbReference>
<evidence type="ECO:0000259" key="8">
    <source>
        <dbReference type="SMART" id="SM00642"/>
    </source>
</evidence>
<dbReference type="Pfam" id="PF00128">
    <property type="entry name" value="Alpha-amylase"/>
    <property type="match status" value="1"/>
</dbReference>
<evidence type="ECO:0000256" key="5">
    <source>
        <dbReference type="ARBA" id="ARBA00023277"/>
    </source>
</evidence>
<dbReference type="CDD" id="cd11318">
    <property type="entry name" value="AmyAc_bac_fung_AmyA"/>
    <property type="match status" value="1"/>
</dbReference>
<evidence type="ECO:0000256" key="4">
    <source>
        <dbReference type="ARBA" id="ARBA00022801"/>
    </source>
</evidence>
<evidence type="ECO:0000256" key="3">
    <source>
        <dbReference type="ARBA" id="ARBA00022723"/>
    </source>
</evidence>
<evidence type="ECO:0000256" key="7">
    <source>
        <dbReference type="SAM" id="MobiDB-lite"/>
    </source>
</evidence>
<evidence type="ECO:0000256" key="6">
    <source>
        <dbReference type="ARBA" id="ARBA00023295"/>
    </source>
</evidence>
<dbReference type="NCBIfam" id="NF006968">
    <property type="entry name" value="PRK09441.1-1"/>
    <property type="match status" value="1"/>
</dbReference>
<dbReference type="Gene3D" id="3.20.20.80">
    <property type="entry name" value="Glycosidases"/>
    <property type="match status" value="1"/>
</dbReference>
<keyword evidence="3" id="KW-0479">Metal-binding</keyword>
<keyword evidence="5" id="KW-0119">Carbohydrate metabolism</keyword>
<proteinExistence type="inferred from homology"/>
<feature type="region of interest" description="Disordered" evidence="7">
    <location>
        <begin position="1"/>
        <end position="32"/>
    </location>
</feature>
<dbReference type="AlphaFoldDB" id="A0A6P8AXI4"/>
<comment type="cofactor">
    <cofactor evidence="1">
        <name>Ca(2+)</name>
        <dbReference type="ChEBI" id="CHEBI:29108"/>
    </cofactor>
</comment>
<keyword evidence="4" id="KW-0378">Hydrolase</keyword>
<accession>A0A6P8AXI4</accession>
<dbReference type="GO" id="GO:0004553">
    <property type="term" value="F:hydrolase activity, hydrolyzing O-glycosyl compounds"/>
    <property type="evidence" value="ECO:0007669"/>
    <property type="project" value="InterPro"/>
</dbReference>
<keyword evidence="9" id="KW-1185">Reference proteome</keyword>
<evidence type="ECO:0000313" key="9">
    <source>
        <dbReference type="Proteomes" id="UP000515153"/>
    </source>
</evidence>
<dbReference type="OrthoDB" id="550577at2759"/>
<evidence type="ECO:0000313" key="10">
    <source>
        <dbReference type="RefSeq" id="XP_030979625.1"/>
    </source>
</evidence>
<name>A0A6P8AXI4_PYRGI</name>
<reference evidence="10" key="2">
    <citation type="submission" date="2019-10" db="EMBL/GenBank/DDBJ databases">
        <authorList>
            <consortium name="NCBI Genome Project"/>
        </authorList>
    </citation>
    <scope>NUCLEOTIDE SEQUENCE</scope>
    <source>
        <strain evidence="10">NI907</strain>
    </source>
</reference>
<dbReference type="InterPro" id="IPR013780">
    <property type="entry name" value="Glyco_hydro_b"/>
</dbReference>
<dbReference type="PIRSF" id="PIRSF001021">
    <property type="entry name" value="Alph-amls_thrmst"/>
    <property type="match status" value="1"/>
</dbReference>
<dbReference type="GeneID" id="41965084"/>
<keyword evidence="6" id="KW-0326">Glycosidase</keyword>
<dbReference type="RefSeq" id="XP_030979625.1">
    <property type="nucleotide sequence ID" value="XM_031130176.1"/>
</dbReference>
<dbReference type="SUPFAM" id="SSF51011">
    <property type="entry name" value="Glycosyl hydrolase domain"/>
    <property type="match status" value="1"/>
</dbReference>
<organism evidence="9 10">
    <name type="scientific">Pyricularia grisea</name>
    <name type="common">Crabgrass-specific blast fungus</name>
    <name type="synonym">Magnaporthe grisea</name>
    <dbReference type="NCBI Taxonomy" id="148305"/>
    <lineage>
        <taxon>Eukaryota</taxon>
        <taxon>Fungi</taxon>
        <taxon>Dikarya</taxon>
        <taxon>Ascomycota</taxon>
        <taxon>Pezizomycotina</taxon>
        <taxon>Sordariomycetes</taxon>
        <taxon>Sordariomycetidae</taxon>
        <taxon>Magnaporthales</taxon>
        <taxon>Pyriculariaceae</taxon>
        <taxon>Pyricularia</taxon>
    </lineage>
</organism>
<protein>
    <recommendedName>
        <fullName evidence="8">Glycosyl hydrolase family 13 catalytic domain-containing protein</fullName>
    </recommendedName>
</protein>
<reference evidence="10" key="3">
    <citation type="submission" date="2025-08" db="UniProtKB">
        <authorList>
            <consortium name="RefSeq"/>
        </authorList>
    </citation>
    <scope>IDENTIFICATION</scope>
    <source>
        <strain evidence="10">NI907</strain>
    </source>
</reference>
<dbReference type="KEGG" id="pgri:PgNI_10202"/>
<dbReference type="SMART" id="SM00642">
    <property type="entry name" value="Aamy"/>
    <property type="match status" value="1"/>
</dbReference>
<feature type="domain" description="Glycosyl hydrolase family 13 catalytic" evidence="8">
    <location>
        <begin position="34"/>
        <end position="425"/>
    </location>
</feature>
<evidence type="ECO:0000256" key="1">
    <source>
        <dbReference type="ARBA" id="ARBA00001913"/>
    </source>
</evidence>
<gene>
    <name evidence="10" type="ORF">PgNI_10202</name>
</gene>
<dbReference type="GO" id="GO:0005509">
    <property type="term" value="F:calcium ion binding"/>
    <property type="evidence" value="ECO:0007669"/>
    <property type="project" value="InterPro"/>
</dbReference>